<evidence type="ECO:0000259" key="3">
    <source>
        <dbReference type="PROSITE" id="PS50112"/>
    </source>
</evidence>
<dbReference type="SUPFAM" id="SSF55785">
    <property type="entry name" value="PYP-like sensor domain (PAS domain)"/>
    <property type="match status" value="1"/>
</dbReference>
<dbReference type="CDD" id="cd01949">
    <property type="entry name" value="GGDEF"/>
    <property type="match status" value="1"/>
</dbReference>
<accession>A0A948S0K3</accession>
<dbReference type="InterPro" id="IPR050469">
    <property type="entry name" value="Diguanylate_Cyclase"/>
</dbReference>
<evidence type="ECO:0000256" key="2">
    <source>
        <dbReference type="SAM" id="MobiDB-lite"/>
    </source>
</evidence>
<evidence type="ECO:0000259" key="4">
    <source>
        <dbReference type="PROSITE" id="PS50887"/>
    </source>
</evidence>
<evidence type="ECO:0000313" key="6">
    <source>
        <dbReference type="Proteomes" id="UP000777784"/>
    </source>
</evidence>
<dbReference type="SMART" id="SM00091">
    <property type="entry name" value="PAS"/>
    <property type="match status" value="1"/>
</dbReference>
<evidence type="ECO:0000313" key="5">
    <source>
        <dbReference type="EMBL" id="MBU2693376.1"/>
    </source>
</evidence>
<dbReference type="CDD" id="cd00130">
    <property type="entry name" value="PAS"/>
    <property type="match status" value="1"/>
</dbReference>
<proteinExistence type="predicted"/>
<dbReference type="InterPro" id="IPR000160">
    <property type="entry name" value="GGDEF_dom"/>
</dbReference>
<dbReference type="PROSITE" id="PS50887">
    <property type="entry name" value="GGDEF"/>
    <property type="match status" value="1"/>
</dbReference>
<gene>
    <name evidence="5" type="ORF">KJ970_20850</name>
</gene>
<dbReference type="GO" id="GO:0052621">
    <property type="term" value="F:diguanylate cyclase activity"/>
    <property type="evidence" value="ECO:0007669"/>
    <property type="project" value="TreeGrafter"/>
</dbReference>
<dbReference type="SMART" id="SM00267">
    <property type="entry name" value="GGDEF"/>
    <property type="match status" value="1"/>
</dbReference>
<dbReference type="Gene3D" id="3.30.70.270">
    <property type="match status" value="1"/>
</dbReference>
<dbReference type="InterPro" id="IPR043128">
    <property type="entry name" value="Rev_trsase/Diguanyl_cyclase"/>
</dbReference>
<dbReference type="EMBL" id="JAHJDP010000119">
    <property type="protein sequence ID" value="MBU2693376.1"/>
    <property type="molecule type" value="Genomic_DNA"/>
</dbReference>
<dbReference type="InterPro" id="IPR035965">
    <property type="entry name" value="PAS-like_dom_sf"/>
</dbReference>
<feature type="domain" description="GGDEF" evidence="4">
    <location>
        <begin position="248"/>
        <end position="389"/>
    </location>
</feature>
<dbReference type="Pfam" id="PF00990">
    <property type="entry name" value="GGDEF"/>
    <property type="match status" value="1"/>
</dbReference>
<dbReference type="NCBIfam" id="TIGR00254">
    <property type="entry name" value="GGDEF"/>
    <property type="match status" value="1"/>
</dbReference>
<dbReference type="InterPro" id="IPR000014">
    <property type="entry name" value="PAS"/>
</dbReference>
<dbReference type="FunFam" id="3.30.70.270:FF:000001">
    <property type="entry name" value="Diguanylate cyclase domain protein"/>
    <property type="match status" value="1"/>
</dbReference>
<reference evidence="5" key="1">
    <citation type="submission" date="2021-05" db="EMBL/GenBank/DDBJ databases">
        <title>Energy efficiency and biological interactions define the core microbiome of deep oligotrophic groundwater.</title>
        <authorList>
            <person name="Mehrshad M."/>
            <person name="Lopez-Fernandez M."/>
            <person name="Bell E."/>
            <person name="Bernier-Latmani R."/>
            <person name="Bertilsson S."/>
            <person name="Dopson M."/>
        </authorList>
    </citation>
    <scope>NUCLEOTIDE SEQUENCE</scope>
    <source>
        <strain evidence="5">Modern_marine.mb.64</strain>
    </source>
</reference>
<organism evidence="5 6">
    <name type="scientific">Eiseniibacteriota bacterium</name>
    <dbReference type="NCBI Taxonomy" id="2212470"/>
    <lineage>
        <taxon>Bacteria</taxon>
        <taxon>Candidatus Eiseniibacteriota</taxon>
    </lineage>
</organism>
<dbReference type="SUPFAM" id="SSF55073">
    <property type="entry name" value="Nucleotide cyclase"/>
    <property type="match status" value="1"/>
</dbReference>
<dbReference type="Gene3D" id="3.30.450.20">
    <property type="entry name" value="PAS domain"/>
    <property type="match status" value="1"/>
</dbReference>
<feature type="region of interest" description="Disordered" evidence="2">
    <location>
        <begin position="1"/>
        <end position="32"/>
    </location>
</feature>
<keyword evidence="1" id="KW-0175">Coiled coil</keyword>
<dbReference type="InterPro" id="IPR029787">
    <property type="entry name" value="Nucleotide_cyclase"/>
</dbReference>
<evidence type="ECO:0000256" key="1">
    <source>
        <dbReference type="SAM" id="Coils"/>
    </source>
</evidence>
<dbReference type="Proteomes" id="UP000777784">
    <property type="component" value="Unassembled WGS sequence"/>
</dbReference>
<feature type="domain" description="PAS" evidence="3">
    <location>
        <begin position="70"/>
        <end position="115"/>
    </location>
</feature>
<protein>
    <submittedName>
        <fullName evidence="5">Sensor domain-containing diguanylate cyclase</fullName>
    </submittedName>
</protein>
<dbReference type="Pfam" id="PF13426">
    <property type="entry name" value="PAS_9"/>
    <property type="match status" value="1"/>
</dbReference>
<dbReference type="NCBIfam" id="TIGR00229">
    <property type="entry name" value="sensory_box"/>
    <property type="match status" value="1"/>
</dbReference>
<dbReference type="AlphaFoldDB" id="A0A948S0K3"/>
<feature type="coiled-coil region" evidence="1">
    <location>
        <begin position="39"/>
        <end position="73"/>
    </location>
</feature>
<feature type="compositionally biased region" description="Basic and acidic residues" evidence="2">
    <location>
        <begin position="12"/>
        <end position="27"/>
    </location>
</feature>
<name>A0A948S0K3_UNCEI</name>
<dbReference type="PANTHER" id="PTHR45138:SF9">
    <property type="entry name" value="DIGUANYLATE CYCLASE DGCM-RELATED"/>
    <property type="match status" value="1"/>
</dbReference>
<dbReference type="PROSITE" id="PS50112">
    <property type="entry name" value="PAS"/>
    <property type="match status" value="1"/>
</dbReference>
<comment type="caution">
    <text evidence="5">The sequence shown here is derived from an EMBL/GenBank/DDBJ whole genome shotgun (WGS) entry which is preliminary data.</text>
</comment>
<dbReference type="PANTHER" id="PTHR45138">
    <property type="entry name" value="REGULATORY COMPONENTS OF SENSORY TRANSDUCTION SYSTEM"/>
    <property type="match status" value="1"/>
</dbReference>
<sequence length="394" mass="44712">MNKKRKGPVYDAELRRRAEKSMAERMKKTPSHLATKTDSRRLVQELEVHQIELELQNEELQRVQNELEASHAKYFDLYERAPIGFLTLSEDGRILEANLTAANLLGVAKDQLINKWVTRFITREHQDIYYLHCQKLFETRAPQTCVLKMIRKGDHPFWVQFDAILASDAAGGSLLCHVGMSDITALKQLEEEMSCAKKSVEEANQKLRRMYSREQRFARIDGLTGLNNRRYWFELAGHQYKVATRYRHPLSVILFDIDHFKLVNDRFGHEVGDQMLEHVAKAAGTALRSADMIGRYGGEEFVIALPMTTSRQAYAVAERIRAGVAAIRISTPKGVAAVTLSLGINEMMHAPPGEHPDGDDSIMHIINSADKAMYKAKRAGGNRIATWSELSEYA</sequence>